<dbReference type="AlphaFoldDB" id="A0A699UPL0"/>
<feature type="non-terminal residue" evidence="1">
    <location>
        <position position="1"/>
    </location>
</feature>
<comment type="caution">
    <text evidence="1">The sequence shown here is derived from an EMBL/GenBank/DDBJ whole genome shotgun (WGS) entry which is preliminary data.</text>
</comment>
<accession>A0A699UPL0</accession>
<name>A0A699UPL0_TANCI</name>
<organism evidence="1">
    <name type="scientific">Tanacetum cinerariifolium</name>
    <name type="common">Dalmatian daisy</name>
    <name type="synonym">Chrysanthemum cinerariifolium</name>
    <dbReference type="NCBI Taxonomy" id="118510"/>
    <lineage>
        <taxon>Eukaryota</taxon>
        <taxon>Viridiplantae</taxon>
        <taxon>Streptophyta</taxon>
        <taxon>Embryophyta</taxon>
        <taxon>Tracheophyta</taxon>
        <taxon>Spermatophyta</taxon>
        <taxon>Magnoliopsida</taxon>
        <taxon>eudicotyledons</taxon>
        <taxon>Gunneridae</taxon>
        <taxon>Pentapetalae</taxon>
        <taxon>asterids</taxon>
        <taxon>campanulids</taxon>
        <taxon>Asterales</taxon>
        <taxon>Asteraceae</taxon>
        <taxon>Asteroideae</taxon>
        <taxon>Anthemideae</taxon>
        <taxon>Anthemidinae</taxon>
        <taxon>Tanacetum</taxon>
    </lineage>
</organism>
<dbReference type="EMBL" id="BKCJ011341912">
    <property type="protein sequence ID" value="GFD23039.1"/>
    <property type="molecule type" value="Genomic_DNA"/>
</dbReference>
<proteinExistence type="predicted"/>
<evidence type="ECO:0000313" key="1">
    <source>
        <dbReference type="EMBL" id="GFD23039.1"/>
    </source>
</evidence>
<reference evidence="1" key="1">
    <citation type="journal article" date="2019" name="Sci. Rep.">
        <title>Draft genome of Tanacetum cinerariifolium, the natural source of mosquito coil.</title>
        <authorList>
            <person name="Yamashiro T."/>
            <person name="Shiraishi A."/>
            <person name="Satake H."/>
            <person name="Nakayama K."/>
        </authorList>
    </citation>
    <scope>NUCLEOTIDE SEQUENCE</scope>
</reference>
<gene>
    <name evidence="1" type="ORF">Tci_895008</name>
</gene>
<sequence length="176" mass="18297">AAPCEPTTGGLQTTLVQLRKADIAGVQRSAANPKLVTITMKASTKGFVFEGLGESNVARAKMTPSKYGSPTYTHEVDMVAFTADPADYATAEDLAKDKTVSVVKDNNGNILVYGLNAGMSATKNDTDTANADTGGAPEITLSSTKEKGLADFFAVLGQDGNIDPVATLAAFEALYQ</sequence>
<protein>
    <submittedName>
        <fullName evidence="1">Uncharacterized protein</fullName>
    </submittedName>
</protein>